<dbReference type="NCBIfam" id="NF042912">
    <property type="entry name" value="Amuc_1098_fam"/>
    <property type="match status" value="1"/>
</dbReference>
<dbReference type="PANTHER" id="PTHR30332">
    <property type="entry name" value="PROBABLE GENERAL SECRETION PATHWAY PROTEIN D"/>
    <property type="match status" value="1"/>
</dbReference>
<comment type="subcellular location">
    <subcellularLocation>
        <location evidence="1">Membrane</location>
    </subcellularLocation>
</comment>
<feature type="repeat" description="TPR" evidence="4">
    <location>
        <begin position="31"/>
        <end position="64"/>
    </location>
</feature>
<feature type="repeat" description="TPR" evidence="4">
    <location>
        <begin position="146"/>
        <end position="179"/>
    </location>
</feature>
<dbReference type="SUPFAM" id="SSF48452">
    <property type="entry name" value="TPR-like"/>
    <property type="match status" value="1"/>
</dbReference>
<comment type="similarity">
    <text evidence="5">Belongs to the bacterial secretin family.</text>
</comment>
<dbReference type="InterPro" id="IPR004846">
    <property type="entry name" value="T2SS/T3SS_dom"/>
</dbReference>
<dbReference type="EMBL" id="AP024702">
    <property type="protein sequence ID" value="BCX49402.1"/>
    <property type="molecule type" value="Genomic_DNA"/>
</dbReference>
<dbReference type="Proteomes" id="UP001374893">
    <property type="component" value="Chromosome"/>
</dbReference>
<evidence type="ECO:0000259" key="6">
    <source>
        <dbReference type="Pfam" id="PF00263"/>
    </source>
</evidence>
<evidence type="ECO:0000256" key="5">
    <source>
        <dbReference type="RuleBase" id="RU004003"/>
    </source>
</evidence>
<dbReference type="PROSITE" id="PS50005">
    <property type="entry name" value="TPR"/>
    <property type="match status" value="2"/>
</dbReference>
<evidence type="ECO:0000313" key="7">
    <source>
        <dbReference type="EMBL" id="BCX49402.1"/>
    </source>
</evidence>
<keyword evidence="8" id="KW-1185">Reference proteome</keyword>
<keyword evidence="2" id="KW-0732">Signal</keyword>
<evidence type="ECO:0000313" key="8">
    <source>
        <dbReference type="Proteomes" id="UP001374893"/>
    </source>
</evidence>
<feature type="domain" description="Type II/III secretion system secretin-like" evidence="6">
    <location>
        <begin position="571"/>
        <end position="797"/>
    </location>
</feature>
<evidence type="ECO:0000256" key="3">
    <source>
        <dbReference type="ARBA" id="ARBA00023136"/>
    </source>
</evidence>
<proteinExistence type="inferred from homology"/>
<evidence type="ECO:0000256" key="1">
    <source>
        <dbReference type="ARBA" id="ARBA00004370"/>
    </source>
</evidence>
<sequence length="805" mass="85572">MGGALSTVQAQGLSDLAQAELNRRAANAAEAQELLLKGDEAYEAARYDEAAKAYRGAIDLLPENAPAVAAQRQAALQRYSQASVERARELRRFGDLEGANAALDAVLDDNVAPNDSAVLAMREQLLDPIRTNPASSKEHTANIEEVRLLLYKADGAYELGKFDEAHAVYEDVLQVDPYNTAARRGMERVAAARGDYYRAAYDHTRAEMLSMVDAEWELQVPAPDEVRSGPISQGGGAVVDYIDKLESIVLPVVALEDVTLAEAVEFARQQSIALDTFELDPAKRGINLVVDVGGPDSDVGKTIRGITFSLNLRNVKLGQLLDYIAEATRTVVKKQPFAVVFKPAGADSTDMVVRTYRVPPDFLTSGAVDGDDAMAVNDPFAPKPEGGPGLLAKRLTAEEKLKSRGVPFPEGASATFNSGSSTLRVLNTATNQSMVEQIVEAISSDEPTSVIVEVKIIKTQERTLKEISFDWVLGNFGLGGSGGVPGTAAGYLGGGTTGNGAPITDVNGGTGSLFSNPVTAGNRSGSYAITGDSIDDAINNRSGGIRARAPGTLWVNGFFNDAYVSMLMRGLDQKKGSDLAAVPSVTTRSGQQASVRVTREFIYPTEYEPPELPNQVGGGGFIDLNTGEAFQEEIGLVPVTPATPTDFEMREVGVILDVLPTASKDKRYVDVNLKPSVVEFDGFINYGTPILAGQTFQLNPFGGGQGLAGLFTQTPQVITPNEILMPVFSKMGTETALTVADGATIVIGGLLEERSQTVNDKTPILGDIPVVGRLFQSNASAPVKTAIIFLVKVRVVDAAGRPFNP</sequence>
<name>A0ABN6HA04_9BACT</name>
<evidence type="ECO:0000256" key="4">
    <source>
        <dbReference type="PROSITE-ProRule" id="PRU00339"/>
    </source>
</evidence>
<dbReference type="PANTHER" id="PTHR30332:SF24">
    <property type="entry name" value="SECRETIN GSPD-RELATED"/>
    <property type="match status" value="1"/>
</dbReference>
<organism evidence="7 8">
    <name type="scientific">Haloferula helveola</name>
    <dbReference type="NCBI Taxonomy" id="490095"/>
    <lineage>
        <taxon>Bacteria</taxon>
        <taxon>Pseudomonadati</taxon>
        <taxon>Verrucomicrobiota</taxon>
        <taxon>Verrucomicrobiia</taxon>
        <taxon>Verrucomicrobiales</taxon>
        <taxon>Verrucomicrobiaceae</taxon>
        <taxon>Haloferula</taxon>
    </lineage>
</organism>
<keyword evidence="4" id="KW-0802">TPR repeat</keyword>
<dbReference type="InterPro" id="IPR011990">
    <property type="entry name" value="TPR-like_helical_dom_sf"/>
</dbReference>
<gene>
    <name evidence="7" type="ORF">HAHE_33100</name>
</gene>
<reference evidence="7 8" key="1">
    <citation type="submission" date="2021-06" db="EMBL/GenBank/DDBJ databases">
        <title>Complete genome of Haloferula helveola possessing various polysaccharide degrading enzymes.</title>
        <authorList>
            <person name="Takami H."/>
            <person name="Huang C."/>
            <person name="Hamasaki K."/>
        </authorList>
    </citation>
    <scope>NUCLEOTIDE SEQUENCE [LARGE SCALE GENOMIC DNA]</scope>
    <source>
        <strain evidence="7 8">CN-1</strain>
    </source>
</reference>
<evidence type="ECO:0000256" key="2">
    <source>
        <dbReference type="ARBA" id="ARBA00022729"/>
    </source>
</evidence>
<dbReference type="InterPro" id="IPR050810">
    <property type="entry name" value="Bact_Secretion_Sys_Channel"/>
</dbReference>
<dbReference type="InterPro" id="IPR019734">
    <property type="entry name" value="TPR_rpt"/>
</dbReference>
<dbReference type="Gene3D" id="1.25.40.10">
    <property type="entry name" value="Tetratricopeptide repeat domain"/>
    <property type="match status" value="1"/>
</dbReference>
<dbReference type="Pfam" id="PF00263">
    <property type="entry name" value="Secretin"/>
    <property type="match status" value="1"/>
</dbReference>
<dbReference type="InterPro" id="IPR049997">
    <property type="entry name" value="Amuc_1098-like"/>
</dbReference>
<protein>
    <recommendedName>
        <fullName evidence="6">Type II/III secretion system secretin-like domain-containing protein</fullName>
    </recommendedName>
</protein>
<keyword evidence="3" id="KW-0472">Membrane</keyword>
<dbReference type="SMART" id="SM00028">
    <property type="entry name" value="TPR"/>
    <property type="match status" value="2"/>
</dbReference>
<accession>A0ABN6HA04</accession>